<evidence type="ECO:0000313" key="3">
    <source>
        <dbReference type="Proteomes" id="UP000091956"/>
    </source>
</evidence>
<reference evidence="3" key="2">
    <citation type="journal article" date="2018" name="Nat. Commun.">
        <title>Extreme sensitivity to ultraviolet light in the fungal pathogen causing white-nose syndrome of bats.</title>
        <authorList>
            <person name="Palmer J.M."/>
            <person name="Drees K.P."/>
            <person name="Foster J.T."/>
            <person name="Lindner D.L."/>
        </authorList>
    </citation>
    <scope>NUCLEOTIDE SEQUENCE [LARGE SCALE GENOMIC DNA]</scope>
    <source>
        <strain evidence="3">UAMH 10579</strain>
    </source>
</reference>
<protein>
    <recommendedName>
        <fullName evidence="4">F-box domain-containing protein</fullName>
    </recommendedName>
</protein>
<accession>A0A2P2SVZ5</accession>
<evidence type="ECO:0000256" key="1">
    <source>
        <dbReference type="SAM" id="MobiDB-lite"/>
    </source>
</evidence>
<dbReference type="AlphaFoldDB" id="A0A2P2SVZ5"/>
<dbReference type="STRING" id="342668.A0A2P2SVZ5"/>
<dbReference type="RefSeq" id="XP_018134712.1">
    <property type="nucleotide sequence ID" value="XM_018270161.2"/>
</dbReference>
<organism evidence="2 3">
    <name type="scientific">Pseudogymnoascus verrucosus</name>
    <dbReference type="NCBI Taxonomy" id="342668"/>
    <lineage>
        <taxon>Eukaryota</taxon>
        <taxon>Fungi</taxon>
        <taxon>Dikarya</taxon>
        <taxon>Ascomycota</taxon>
        <taxon>Pezizomycotina</taxon>
        <taxon>Leotiomycetes</taxon>
        <taxon>Thelebolales</taxon>
        <taxon>Thelebolaceae</taxon>
        <taxon>Pseudogymnoascus</taxon>
    </lineage>
</organism>
<name>A0A2P2SVZ5_9PEZI</name>
<dbReference type="SUPFAM" id="SSF81383">
    <property type="entry name" value="F-box domain"/>
    <property type="match status" value="1"/>
</dbReference>
<dbReference type="EMBL" id="KV460207">
    <property type="protein sequence ID" value="OBU00980.1"/>
    <property type="molecule type" value="Genomic_DNA"/>
</dbReference>
<dbReference type="GeneID" id="28834019"/>
<dbReference type="InterPro" id="IPR036047">
    <property type="entry name" value="F-box-like_dom_sf"/>
</dbReference>
<feature type="region of interest" description="Disordered" evidence="1">
    <location>
        <begin position="160"/>
        <end position="186"/>
    </location>
</feature>
<proteinExistence type="predicted"/>
<evidence type="ECO:0008006" key="4">
    <source>
        <dbReference type="Google" id="ProtNLM"/>
    </source>
</evidence>
<dbReference type="OrthoDB" id="3800738at2759"/>
<gene>
    <name evidence="2" type="ORF">VE01_00633</name>
</gene>
<evidence type="ECO:0000313" key="2">
    <source>
        <dbReference type="EMBL" id="OBU00980.1"/>
    </source>
</evidence>
<reference evidence="2 3" key="1">
    <citation type="submission" date="2016-03" db="EMBL/GenBank/DDBJ databases">
        <title>Comparative genomics of Pseudogymnoascus destructans, the fungus causing white-nose syndrome of bats.</title>
        <authorList>
            <person name="Palmer J.M."/>
            <person name="Drees K.P."/>
            <person name="Foster J.T."/>
            <person name="Lindner D.L."/>
        </authorList>
    </citation>
    <scope>NUCLEOTIDE SEQUENCE [LARGE SCALE GENOMIC DNA]</scope>
    <source>
        <strain evidence="2 3">UAMH 10579</strain>
    </source>
</reference>
<keyword evidence="3" id="KW-1185">Reference proteome</keyword>
<dbReference type="Proteomes" id="UP000091956">
    <property type="component" value="Unassembled WGS sequence"/>
</dbReference>
<sequence>MTATEAVFATFELLETILLSLPPLDILHNLAISRTWHQTILSSPPLKQRLFLAPAPLDTPWTQNPILAAKFWPIFHDINRTGDLAEKFHDECSGPSLNFHIAPPLRYLTGGTPPEETMEAFTPADWEAYCRPEASWRRMLAMQPPVPILRILQYGFHQESEEETRQRGGPRKVTQLSQGRKADGTAPGVMQWDVWDAVDAIGGEDDGSQWDEGIYLIDGEEDTERYTLVYVDWWMDRNAPAINNGRQGDGS</sequence>